<sequence length="37" mass="4280">MGLLHRYGIGCIYRAAPEQFVHLPPPEKNQGLIVQFW</sequence>
<dbReference type="AlphaFoldDB" id="A0A7W8QHA9"/>
<reference evidence="1 2" key="1">
    <citation type="submission" date="2020-08" db="EMBL/GenBank/DDBJ databases">
        <title>Sequencing the genomes of 1000 actinobacteria strains.</title>
        <authorList>
            <person name="Klenk H.-P."/>
        </authorList>
    </citation>
    <scope>NUCLEOTIDE SEQUENCE [LARGE SCALE GENOMIC DNA]</scope>
    <source>
        <strain evidence="1 2">DSM 44551</strain>
    </source>
</reference>
<evidence type="ECO:0000313" key="1">
    <source>
        <dbReference type="EMBL" id="MBB5430019.1"/>
    </source>
</evidence>
<proteinExistence type="predicted"/>
<gene>
    <name evidence="1" type="ORF">HDA36_000103</name>
</gene>
<dbReference type="EMBL" id="JACHDB010000001">
    <property type="protein sequence ID" value="MBB5430019.1"/>
    <property type="molecule type" value="Genomic_DNA"/>
</dbReference>
<name>A0A7W8QHA9_9ACTN</name>
<dbReference type="Proteomes" id="UP000572635">
    <property type="component" value="Unassembled WGS sequence"/>
</dbReference>
<protein>
    <submittedName>
        <fullName evidence="1">Uncharacterized protein</fullName>
    </submittedName>
</protein>
<accession>A0A7W8QHA9</accession>
<organism evidence="1 2">
    <name type="scientific">Nocardiopsis composta</name>
    <dbReference type="NCBI Taxonomy" id="157465"/>
    <lineage>
        <taxon>Bacteria</taxon>
        <taxon>Bacillati</taxon>
        <taxon>Actinomycetota</taxon>
        <taxon>Actinomycetes</taxon>
        <taxon>Streptosporangiales</taxon>
        <taxon>Nocardiopsidaceae</taxon>
        <taxon>Nocardiopsis</taxon>
    </lineage>
</organism>
<comment type="caution">
    <text evidence="1">The sequence shown here is derived from an EMBL/GenBank/DDBJ whole genome shotgun (WGS) entry which is preliminary data.</text>
</comment>
<evidence type="ECO:0000313" key="2">
    <source>
        <dbReference type="Proteomes" id="UP000572635"/>
    </source>
</evidence>
<keyword evidence="2" id="KW-1185">Reference proteome</keyword>